<dbReference type="Pfam" id="PF07987">
    <property type="entry name" value="DUF1775"/>
    <property type="match status" value="2"/>
</dbReference>
<protein>
    <submittedName>
        <fullName evidence="3">YcnI family protein</fullName>
    </submittedName>
</protein>
<evidence type="ECO:0000313" key="4">
    <source>
        <dbReference type="Proteomes" id="UP000774570"/>
    </source>
</evidence>
<dbReference type="Proteomes" id="UP000774570">
    <property type="component" value="Unassembled WGS sequence"/>
</dbReference>
<keyword evidence="1" id="KW-0732">Signal</keyword>
<gene>
    <name evidence="3" type="ORF">K1Y72_19185</name>
</gene>
<feature type="domain" description="YncI copper-binding" evidence="2">
    <location>
        <begin position="85"/>
        <end position="151"/>
    </location>
</feature>
<dbReference type="RefSeq" id="WP_220167758.1">
    <property type="nucleotide sequence ID" value="NZ_JAIBOA010000012.1"/>
</dbReference>
<evidence type="ECO:0000313" key="3">
    <source>
        <dbReference type="EMBL" id="MBW8484515.1"/>
    </source>
</evidence>
<keyword evidence="4" id="KW-1185">Reference proteome</keyword>
<proteinExistence type="predicted"/>
<comment type="caution">
    <text evidence="3">The sequence shown here is derived from an EMBL/GenBank/DDBJ whole genome shotgun (WGS) entry which is preliminary data.</text>
</comment>
<feature type="signal peptide" evidence="1">
    <location>
        <begin position="1"/>
        <end position="25"/>
    </location>
</feature>
<dbReference type="InterPro" id="IPR038507">
    <property type="entry name" value="YcnI-like_sf"/>
</dbReference>
<reference evidence="3 4" key="1">
    <citation type="submission" date="2021-07" db="EMBL/GenBank/DDBJ databases">
        <title>Actinomadura sp. PM05-2 isolated from lichen.</title>
        <authorList>
            <person name="Somphong A."/>
            <person name="Phongsopitanun W."/>
            <person name="Tanasupawat S."/>
            <person name="Peongsungnone V."/>
        </authorList>
    </citation>
    <scope>NUCLEOTIDE SEQUENCE [LARGE SCALE GENOMIC DNA]</scope>
    <source>
        <strain evidence="3 4">PM05-2</strain>
    </source>
</reference>
<evidence type="ECO:0000259" key="2">
    <source>
        <dbReference type="Pfam" id="PF07987"/>
    </source>
</evidence>
<feature type="non-terminal residue" evidence="3">
    <location>
        <position position="193"/>
    </location>
</feature>
<sequence>MIRRVLAVAALTAAGVLAAPGAASAHVTVQADTTAPGATATLTFSVPSESATAATTVLAVRVPASLTRLDPAPRPGWTARVAAGTVTWTAAPGRGVRPGATGRFALRAGPLPPGPLALPATQTYDDGRVVAWNEQAADGTEPEHPAPALTVAAAAPRAHGAPAAGGDVAPRTPAGAWWAPAAAPAAGGAGGGG</sequence>
<dbReference type="EMBL" id="JAIBOA010000012">
    <property type="protein sequence ID" value="MBW8484515.1"/>
    <property type="molecule type" value="Genomic_DNA"/>
</dbReference>
<accession>A0ABS7FX11</accession>
<organism evidence="3 4">
    <name type="scientific">Actinomadura parmotrematis</name>
    <dbReference type="NCBI Taxonomy" id="2864039"/>
    <lineage>
        <taxon>Bacteria</taxon>
        <taxon>Bacillati</taxon>
        <taxon>Actinomycetota</taxon>
        <taxon>Actinomycetes</taxon>
        <taxon>Streptosporangiales</taxon>
        <taxon>Thermomonosporaceae</taxon>
        <taxon>Actinomadura</taxon>
    </lineage>
</organism>
<dbReference type="Gene3D" id="2.60.40.2230">
    <property type="entry name" value="Uncharacterised protein YcnI-like PF07987, DUF1775"/>
    <property type="match status" value="1"/>
</dbReference>
<feature type="chain" id="PRO_5047173584" evidence="1">
    <location>
        <begin position="26"/>
        <end position="193"/>
    </location>
</feature>
<name>A0ABS7FX11_9ACTN</name>
<feature type="domain" description="YncI copper-binding" evidence="2">
    <location>
        <begin position="26"/>
        <end position="84"/>
    </location>
</feature>
<evidence type="ECO:0000256" key="1">
    <source>
        <dbReference type="SAM" id="SignalP"/>
    </source>
</evidence>
<dbReference type="InterPro" id="IPR012533">
    <property type="entry name" value="YcnI-copper_dom"/>
</dbReference>